<dbReference type="Proteomes" id="UP000231279">
    <property type="component" value="Unassembled WGS sequence"/>
</dbReference>
<sequence>MNPRQEQDYRQAKKEGVDDANHYKFPKNNIITSSSSRQFSSFKNPRIVRVSRTCGGKDRHSKVCTVKGLRDRRIRLSVPTAIQLYDLQERLGLSQPSKVVDWLIEATKNEIDKLPPLPNFPQFHPQESSSSSLPDFPNNQDLGIKMNEQNFFPLNHQSSSIPNMPYNSNNYLINWDHSHHPNLSLSQFGGGYNSFSFSSQTDVFPASMPSFFPPFSSQIMENINENFQQNSILPTTLHLKSFTLDEISSKNVHSLDKDKRN</sequence>
<dbReference type="GO" id="GO:0043565">
    <property type="term" value="F:sequence-specific DNA binding"/>
    <property type="evidence" value="ECO:0007669"/>
    <property type="project" value="TreeGrafter"/>
</dbReference>
<dbReference type="GO" id="GO:0005634">
    <property type="term" value="C:nucleus"/>
    <property type="evidence" value="ECO:0007669"/>
    <property type="project" value="UniProtKB-SubCell"/>
</dbReference>
<evidence type="ECO:0000259" key="7">
    <source>
        <dbReference type="PROSITE" id="PS51369"/>
    </source>
</evidence>
<keyword evidence="9" id="KW-1185">Reference proteome</keyword>
<evidence type="ECO:0000256" key="2">
    <source>
        <dbReference type="ARBA" id="ARBA00023015"/>
    </source>
</evidence>
<reference evidence="9" key="1">
    <citation type="journal article" date="2018" name="Gigascience">
        <title>Genome assembly of the Pink Ipe (Handroanthus impetiginosus, Bignoniaceae), a highly valued, ecologically keystone Neotropical timber forest tree.</title>
        <authorList>
            <person name="Silva-Junior O.B."/>
            <person name="Grattapaglia D."/>
            <person name="Novaes E."/>
            <person name="Collevatti R.G."/>
        </authorList>
    </citation>
    <scope>NUCLEOTIDE SEQUENCE [LARGE SCALE GENOMIC DNA]</scope>
    <source>
        <strain evidence="9">cv. UFG-1</strain>
    </source>
</reference>
<feature type="region of interest" description="Disordered" evidence="6">
    <location>
        <begin position="1"/>
        <end position="24"/>
    </location>
</feature>
<evidence type="ECO:0000256" key="6">
    <source>
        <dbReference type="SAM" id="MobiDB-lite"/>
    </source>
</evidence>
<comment type="subcellular location">
    <subcellularLocation>
        <location evidence="1">Nucleus</location>
    </subcellularLocation>
</comment>
<gene>
    <name evidence="8" type="ORF">CDL12_19807</name>
</gene>
<dbReference type="InterPro" id="IPR005333">
    <property type="entry name" value="Transcription_factor_TCP"/>
</dbReference>
<evidence type="ECO:0000256" key="3">
    <source>
        <dbReference type="ARBA" id="ARBA00023125"/>
    </source>
</evidence>
<comment type="caution">
    <text evidence="8">The sequence shown here is derived from an EMBL/GenBank/DDBJ whole genome shotgun (WGS) entry which is preliminary data.</text>
</comment>
<dbReference type="PROSITE" id="PS51369">
    <property type="entry name" value="TCP"/>
    <property type="match status" value="1"/>
</dbReference>
<protein>
    <recommendedName>
        <fullName evidence="7">TCP domain-containing protein</fullName>
    </recommendedName>
</protein>
<evidence type="ECO:0000313" key="9">
    <source>
        <dbReference type="Proteomes" id="UP000231279"/>
    </source>
</evidence>
<evidence type="ECO:0000256" key="5">
    <source>
        <dbReference type="ARBA" id="ARBA00023242"/>
    </source>
</evidence>
<dbReference type="PANTHER" id="PTHR31072:SF252">
    <property type="entry name" value="TRANSCRIPTION FACTOR TCP17"/>
    <property type="match status" value="1"/>
</dbReference>
<dbReference type="PANTHER" id="PTHR31072">
    <property type="entry name" value="TRANSCRIPTION FACTOR TCP4-RELATED"/>
    <property type="match status" value="1"/>
</dbReference>
<keyword evidence="3" id="KW-0238">DNA-binding</keyword>
<dbReference type="Pfam" id="PF03634">
    <property type="entry name" value="TCP"/>
    <property type="match status" value="1"/>
</dbReference>
<evidence type="ECO:0000313" key="8">
    <source>
        <dbReference type="EMBL" id="PIN07623.1"/>
    </source>
</evidence>
<keyword evidence="2" id="KW-0805">Transcription regulation</keyword>
<accession>A0A2G9GQR8</accession>
<dbReference type="InterPro" id="IPR017887">
    <property type="entry name" value="TF_TCP_subgr"/>
</dbReference>
<dbReference type="AlphaFoldDB" id="A0A2G9GQR8"/>
<dbReference type="STRING" id="429701.A0A2G9GQR8"/>
<organism evidence="8 9">
    <name type="scientific">Handroanthus impetiginosus</name>
    <dbReference type="NCBI Taxonomy" id="429701"/>
    <lineage>
        <taxon>Eukaryota</taxon>
        <taxon>Viridiplantae</taxon>
        <taxon>Streptophyta</taxon>
        <taxon>Embryophyta</taxon>
        <taxon>Tracheophyta</taxon>
        <taxon>Spermatophyta</taxon>
        <taxon>Magnoliopsida</taxon>
        <taxon>eudicotyledons</taxon>
        <taxon>Gunneridae</taxon>
        <taxon>Pentapetalae</taxon>
        <taxon>asterids</taxon>
        <taxon>lamiids</taxon>
        <taxon>Lamiales</taxon>
        <taxon>Bignoniaceae</taxon>
        <taxon>Crescentiina</taxon>
        <taxon>Tabebuia alliance</taxon>
        <taxon>Handroanthus</taxon>
    </lineage>
</organism>
<evidence type="ECO:0000256" key="4">
    <source>
        <dbReference type="ARBA" id="ARBA00023163"/>
    </source>
</evidence>
<feature type="domain" description="TCP" evidence="7">
    <location>
        <begin position="56"/>
        <end position="114"/>
    </location>
</feature>
<dbReference type="OrthoDB" id="1889307at2759"/>
<feature type="compositionally biased region" description="Basic and acidic residues" evidence="6">
    <location>
        <begin position="1"/>
        <end position="22"/>
    </location>
</feature>
<proteinExistence type="predicted"/>
<name>A0A2G9GQR8_9LAMI</name>
<evidence type="ECO:0000256" key="1">
    <source>
        <dbReference type="ARBA" id="ARBA00004123"/>
    </source>
</evidence>
<keyword evidence="5" id="KW-0539">Nucleus</keyword>
<keyword evidence="4" id="KW-0804">Transcription</keyword>
<dbReference type="EMBL" id="NKXS01004046">
    <property type="protein sequence ID" value="PIN07623.1"/>
    <property type="molecule type" value="Genomic_DNA"/>
</dbReference>
<dbReference type="GO" id="GO:0003700">
    <property type="term" value="F:DNA-binding transcription factor activity"/>
    <property type="evidence" value="ECO:0007669"/>
    <property type="project" value="InterPro"/>
</dbReference>